<dbReference type="EMBL" id="CP093344">
    <property type="protein sequence ID" value="WOG86106.1"/>
    <property type="molecule type" value="Genomic_DNA"/>
</dbReference>
<reference evidence="1" key="2">
    <citation type="submission" date="2022-03" db="EMBL/GenBank/DDBJ databases">
        <title>Draft title - Genomic analysis of global carrot germplasm unveils the trajectory of domestication and the origin of high carotenoid orange carrot.</title>
        <authorList>
            <person name="Iorizzo M."/>
            <person name="Ellison S."/>
            <person name="Senalik D."/>
            <person name="Macko-Podgorni A."/>
            <person name="Grzebelus D."/>
            <person name="Bostan H."/>
            <person name="Rolling W."/>
            <person name="Curaba J."/>
            <person name="Simon P."/>
        </authorList>
    </citation>
    <scope>NUCLEOTIDE SEQUENCE</scope>
    <source>
        <tissue evidence="1">Leaf</tissue>
    </source>
</reference>
<keyword evidence="2" id="KW-1185">Reference proteome</keyword>
<dbReference type="AlphaFoldDB" id="A0A175YAY7"/>
<proteinExistence type="predicted"/>
<evidence type="ECO:0000313" key="2">
    <source>
        <dbReference type="Proteomes" id="UP000077755"/>
    </source>
</evidence>
<dbReference type="Proteomes" id="UP000077755">
    <property type="component" value="Chromosome 2"/>
</dbReference>
<name>A0A175YAY7_DAUCS</name>
<protein>
    <submittedName>
        <fullName evidence="1">Uncharacterized protein</fullName>
    </submittedName>
</protein>
<organism evidence="1 2">
    <name type="scientific">Daucus carota subsp. sativus</name>
    <name type="common">Carrot</name>
    <dbReference type="NCBI Taxonomy" id="79200"/>
    <lineage>
        <taxon>Eukaryota</taxon>
        <taxon>Viridiplantae</taxon>
        <taxon>Streptophyta</taxon>
        <taxon>Embryophyta</taxon>
        <taxon>Tracheophyta</taxon>
        <taxon>Spermatophyta</taxon>
        <taxon>Magnoliopsida</taxon>
        <taxon>eudicotyledons</taxon>
        <taxon>Gunneridae</taxon>
        <taxon>Pentapetalae</taxon>
        <taxon>asterids</taxon>
        <taxon>campanulids</taxon>
        <taxon>Apiales</taxon>
        <taxon>Apiaceae</taxon>
        <taxon>Apioideae</taxon>
        <taxon>Scandiceae</taxon>
        <taxon>Daucinae</taxon>
        <taxon>Daucus</taxon>
        <taxon>Daucus sect. Daucus</taxon>
    </lineage>
</organism>
<sequence>MEVQVKVKAHLQRLEEDARQFWLRFEFEALEDPVRKRVIESVGGKVDWVNSEYTSTTWSCIKKVNCSSEIEWIWRSNVWSLFYNSSAEIAQKVMSNQEVAAKHMPRRLVLRKSDDDISCIVVWFQ</sequence>
<accession>A0A175YAY7</accession>
<gene>
    <name evidence="1" type="ORF">DCAR_0205304</name>
</gene>
<evidence type="ECO:0000313" key="1">
    <source>
        <dbReference type="EMBL" id="WOG86106.1"/>
    </source>
</evidence>
<dbReference type="InterPro" id="IPR007033">
    <property type="entry name" value="GORAB"/>
</dbReference>
<dbReference type="Pfam" id="PF04949">
    <property type="entry name" value="Transcrip_act"/>
    <property type="match status" value="1"/>
</dbReference>
<reference evidence="1" key="1">
    <citation type="journal article" date="2016" name="Nat. Genet.">
        <title>A high-quality carrot genome assembly provides new insights into carotenoid accumulation and asterid genome evolution.</title>
        <authorList>
            <person name="Iorizzo M."/>
            <person name="Ellison S."/>
            <person name="Senalik D."/>
            <person name="Zeng P."/>
            <person name="Satapoomin P."/>
            <person name="Huang J."/>
            <person name="Bowman M."/>
            <person name="Iovene M."/>
            <person name="Sanseverino W."/>
            <person name="Cavagnaro P."/>
            <person name="Yildiz M."/>
            <person name="Macko-Podgorni A."/>
            <person name="Moranska E."/>
            <person name="Grzebelus E."/>
            <person name="Grzebelus D."/>
            <person name="Ashrafi H."/>
            <person name="Zheng Z."/>
            <person name="Cheng S."/>
            <person name="Spooner D."/>
            <person name="Van Deynze A."/>
            <person name="Simon P."/>
        </authorList>
    </citation>
    <scope>NUCLEOTIDE SEQUENCE</scope>
    <source>
        <tissue evidence="1">Leaf</tissue>
    </source>
</reference>
<dbReference type="Gramene" id="KZM80398">
    <property type="protein sequence ID" value="KZM80398"/>
    <property type="gene ID" value="DCAR_032377"/>
</dbReference>